<dbReference type="GO" id="GO:0005307">
    <property type="term" value="F:choline:sodium symporter activity"/>
    <property type="evidence" value="ECO:0000318"/>
    <property type="project" value="GO_Central"/>
</dbReference>
<dbReference type="GO" id="GO:0008292">
    <property type="term" value="P:acetylcholine biosynthetic process"/>
    <property type="evidence" value="ECO:0000318"/>
    <property type="project" value="GO_Central"/>
</dbReference>
<keyword evidence="7 14" id="KW-1133">Transmembrane helix</keyword>
<dbReference type="InParanoid" id="A0A7M7T3C4"/>
<dbReference type="PANTHER" id="PTHR45897:SF4">
    <property type="entry name" value="HIGH-AFFINITY CHOLINE TRANSPORTER 1"/>
    <property type="match status" value="1"/>
</dbReference>
<dbReference type="PROSITE" id="PS50283">
    <property type="entry name" value="NA_SOLUT_SYMP_3"/>
    <property type="match status" value="1"/>
</dbReference>
<dbReference type="GeneID" id="583608"/>
<dbReference type="Gene3D" id="1.20.1730.10">
    <property type="entry name" value="Sodium/glucose cotransporter"/>
    <property type="match status" value="1"/>
</dbReference>
<dbReference type="OrthoDB" id="546820at2759"/>
<evidence type="ECO:0000256" key="11">
    <source>
        <dbReference type="ARBA" id="ARBA00023180"/>
    </source>
</evidence>
<keyword evidence="12" id="KW-0739">Sodium transport</keyword>
<evidence type="ECO:0000256" key="5">
    <source>
        <dbReference type="ARBA" id="ARBA00022847"/>
    </source>
</evidence>
<evidence type="ECO:0000256" key="9">
    <source>
        <dbReference type="ARBA" id="ARBA00023065"/>
    </source>
</evidence>
<feature type="transmembrane region" description="Helical" evidence="14">
    <location>
        <begin position="45"/>
        <end position="66"/>
    </location>
</feature>
<accession>A0A7M7T3C4</accession>
<reference evidence="16" key="1">
    <citation type="submission" date="2015-02" db="EMBL/GenBank/DDBJ databases">
        <title>Genome sequencing for Strongylocentrotus purpuratus.</title>
        <authorList>
            <person name="Murali S."/>
            <person name="Liu Y."/>
            <person name="Vee V."/>
            <person name="English A."/>
            <person name="Wang M."/>
            <person name="Skinner E."/>
            <person name="Han Y."/>
            <person name="Muzny D.M."/>
            <person name="Worley K.C."/>
            <person name="Gibbs R.A."/>
        </authorList>
    </citation>
    <scope>NUCLEOTIDE SEQUENCE</scope>
</reference>
<evidence type="ECO:0000256" key="7">
    <source>
        <dbReference type="ARBA" id="ARBA00022989"/>
    </source>
</evidence>
<keyword evidence="5" id="KW-0769">Symport</keyword>
<reference evidence="15" key="2">
    <citation type="submission" date="2021-01" db="UniProtKB">
        <authorList>
            <consortium name="EnsemblMetazoa"/>
        </authorList>
    </citation>
    <scope>IDENTIFICATION</scope>
</reference>
<dbReference type="Proteomes" id="UP000007110">
    <property type="component" value="Unassembled WGS sequence"/>
</dbReference>
<evidence type="ECO:0000256" key="3">
    <source>
        <dbReference type="ARBA" id="ARBA00022448"/>
    </source>
</evidence>
<sequence length="526" mass="57938">MAVHWGGVVGMVVFYLVILVIGLWASRKTKGGDKAENVMVANRDIGWFVGFFTLVATWIGGGFINGTAEVVFTPGRGVLWAQAPLGYSLSFVVNGLFFAKKMRAAEYVTMIDPFQIKYGPRFGGILFLVALLGEVLWCATVLAALGSTIAVILELDQNLAVIISACIAAVYTFIGGLYSVAYTDIVQLVLMFIGLWLSIPFAMTNEAVAPLSETKFEWLGEWDTDMLGVWLDKWMLLIFGGVPWQAYYQRALAAKTPRLAANLSFAAFFGCIVMSVPAYILGAVGASTDWEMTGLNLNKTDPYETPSMVLPLIIQYLTPPVVAFMGLGAVSAAVMSSTDSSVLSSSSMFVRNIYSNIFRPKASDKELIWVLRVTILVVTGLATLLALTLSSIYTLFVLCSDLVFVLLFPQLICVIHVPKANTYGLIPGLIIGLILRLGGGEKAISLPPFIYYPFYDEEKGQLFPFRTLAMMCSLITTIAVSYGVWLVFKRGYLSKKWDVLNRFHDENHNTEEAKKLNTKYELQENL</sequence>
<keyword evidence="11" id="KW-0325">Glycoprotein</keyword>
<keyword evidence="6" id="KW-0530">Neurotransmitter biosynthesis</keyword>
<dbReference type="KEGG" id="spu:583608"/>
<dbReference type="FunFam" id="1.20.1730.10:FF:000008">
    <property type="entry name" value="High affinity choline transporter 1"/>
    <property type="match status" value="1"/>
</dbReference>
<dbReference type="InterPro" id="IPR038377">
    <property type="entry name" value="Na/Glc_symporter_sf"/>
</dbReference>
<feature type="transmembrane region" description="Helical" evidence="14">
    <location>
        <begin position="393"/>
        <end position="415"/>
    </location>
</feature>
<keyword evidence="10 14" id="KW-0472">Membrane</keyword>
<dbReference type="AlphaFoldDB" id="A0A7M7T3C4"/>
<evidence type="ECO:0008006" key="17">
    <source>
        <dbReference type="Google" id="ProtNLM"/>
    </source>
</evidence>
<feature type="transmembrane region" description="Helical" evidence="14">
    <location>
        <begin position="125"/>
        <end position="153"/>
    </location>
</feature>
<protein>
    <recommendedName>
        <fullName evidence="17">High-affinity choline transporter 1</fullName>
    </recommendedName>
</protein>
<dbReference type="Pfam" id="PF00474">
    <property type="entry name" value="SSF"/>
    <property type="match status" value="1"/>
</dbReference>
<dbReference type="PANTHER" id="PTHR45897">
    <property type="entry name" value="HIGH-AFFINITY CHOLINE TRANSPORTER 1"/>
    <property type="match status" value="1"/>
</dbReference>
<keyword evidence="9" id="KW-0406">Ion transport</keyword>
<evidence type="ECO:0000256" key="10">
    <source>
        <dbReference type="ARBA" id="ARBA00023136"/>
    </source>
</evidence>
<evidence type="ECO:0000256" key="12">
    <source>
        <dbReference type="ARBA" id="ARBA00023201"/>
    </source>
</evidence>
<feature type="transmembrane region" description="Helical" evidence="14">
    <location>
        <begin position="78"/>
        <end position="99"/>
    </location>
</feature>
<keyword evidence="16" id="KW-1185">Reference proteome</keyword>
<dbReference type="InterPro" id="IPR052244">
    <property type="entry name" value="Choline_transporter"/>
</dbReference>
<dbReference type="OMA" id="CWFTLPY"/>
<feature type="transmembrane region" description="Helical" evidence="14">
    <location>
        <begin position="367"/>
        <end position="387"/>
    </location>
</feature>
<feature type="transmembrane region" description="Helical" evidence="14">
    <location>
        <begin position="422"/>
        <end position="439"/>
    </location>
</feature>
<organism evidence="15 16">
    <name type="scientific">Strongylocentrotus purpuratus</name>
    <name type="common">Purple sea urchin</name>
    <dbReference type="NCBI Taxonomy" id="7668"/>
    <lineage>
        <taxon>Eukaryota</taxon>
        <taxon>Metazoa</taxon>
        <taxon>Echinodermata</taxon>
        <taxon>Eleutherozoa</taxon>
        <taxon>Echinozoa</taxon>
        <taxon>Echinoidea</taxon>
        <taxon>Euechinoidea</taxon>
        <taxon>Echinacea</taxon>
        <taxon>Camarodonta</taxon>
        <taxon>Echinidea</taxon>
        <taxon>Strongylocentrotidae</taxon>
        <taxon>Strongylocentrotus</taxon>
    </lineage>
</organism>
<feature type="transmembrane region" description="Helical" evidence="14">
    <location>
        <begin position="185"/>
        <end position="203"/>
    </location>
</feature>
<evidence type="ECO:0000256" key="6">
    <source>
        <dbReference type="ARBA" id="ARBA00022979"/>
    </source>
</evidence>
<comment type="similarity">
    <text evidence="2 13">Belongs to the sodium:solute symporter (SSF) (TC 2.A.21) family.</text>
</comment>
<feature type="transmembrane region" description="Helical" evidence="14">
    <location>
        <begin position="159"/>
        <end position="178"/>
    </location>
</feature>
<dbReference type="InterPro" id="IPR001734">
    <property type="entry name" value="Na/solute_symporter"/>
</dbReference>
<evidence type="ECO:0000313" key="16">
    <source>
        <dbReference type="Proteomes" id="UP000007110"/>
    </source>
</evidence>
<keyword evidence="4 14" id="KW-0812">Transmembrane</keyword>
<dbReference type="FunCoup" id="A0A7M7T3C4">
    <property type="interactions" value="8"/>
</dbReference>
<dbReference type="GO" id="GO:0015871">
    <property type="term" value="P:choline transport"/>
    <property type="evidence" value="ECO:0000318"/>
    <property type="project" value="GO_Central"/>
</dbReference>
<dbReference type="GO" id="GO:0005886">
    <property type="term" value="C:plasma membrane"/>
    <property type="evidence" value="ECO:0000318"/>
    <property type="project" value="GO_Central"/>
</dbReference>
<proteinExistence type="inferred from homology"/>
<keyword evidence="3" id="KW-0813">Transport</keyword>
<feature type="transmembrane region" description="Helical" evidence="14">
    <location>
        <begin position="313"/>
        <end position="335"/>
    </location>
</feature>
<comment type="subcellular location">
    <subcellularLocation>
        <location evidence="1">Membrane</location>
        <topology evidence="1">Multi-pass membrane protein</topology>
    </subcellularLocation>
</comment>
<dbReference type="EnsemblMetazoa" id="XM_030995007">
    <property type="protein sequence ID" value="XP_030850867"/>
    <property type="gene ID" value="LOC583608"/>
</dbReference>
<evidence type="ECO:0000256" key="4">
    <source>
        <dbReference type="ARBA" id="ARBA00022692"/>
    </source>
</evidence>
<evidence type="ECO:0000256" key="1">
    <source>
        <dbReference type="ARBA" id="ARBA00004141"/>
    </source>
</evidence>
<dbReference type="RefSeq" id="XP_030850867.1">
    <property type="nucleotide sequence ID" value="XM_030995007.1"/>
</dbReference>
<evidence type="ECO:0000256" key="8">
    <source>
        <dbReference type="ARBA" id="ARBA00023053"/>
    </source>
</evidence>
<name>A0A7M7T3C4_STRPU</name>
<dbReference type="CDD" id="cd11474">
    <property type="entry name" value="SLC5sbd_CHT"/>
    <property type="match status" value="1"/>
</dbReference>
<feature type="transmembrane region" description="Helical" evidence="14">
    <location>
        <begin position="259"/>
        <end position="280"/>
    </location>
</feature>
<evidence type="ECO:0000256" key="13">
    <source>
        <dbReference type="RuleBase" id="RU362091"/>
    </source>
</evidence>
<feature type="transmembrane region" description="Helical" evidence="14">
    <location>
        <begin position="6"/>
        <end position="25"/>
    </location>
</feature>
<feature type="transmembrane region" description="Helical" evidence="14">
    <location>
        <begin position="227"/>
        <end position="247"/>
    </location>
</feature>
<evidence type="ECO:0000256" key="2">
    <source>
        <dbReference type="ARBA" id="ARBA00006434"/>
    </source>
</evidence>
<feature type="transmembrane region" description="Helical" evidence="14">
    <location>
        <begin position="468"/>
        <end position="488"/>
    </location>
</feature>
<keyword evidence="8" id="KW-0915">Sodium</keyword>
<evidence type="ECO:0000256" key="14">
    <source>
        <dbReference type="SAM" id="Phobius"/>
    </source>
</evidence>
<evidence type="ECO:0000313" key="15">
    <source>
        <dbReference type="EnsemblMetazoa" id="XP_030850867"/>
    </source>
</evidence>